<evidence type="ECO:0000256" key="1">
    <source>
        <dbReference type="SAM" id="MobiDB-lite"/>
    </source>
</evidence>
<name>A0A8T2DY90_9BRAS</name>
<feature type="region of interest" description="Disordered" evidence="1">
    <location>
        <begin position="47"/>
        <end position="68"/>
    </location>
</feature>
<comment type="caution">
    <text evidence="2">The sequence shown here is derived from an EMBL/GenBank/DDBJ whole genome shotgun (WGS) entry which is preliminary data.</text>
</comment>
<dbReference type="AlphaFoldDB" id="A0A8T2DY90"/>
<accession>A0A8T2DY90</accession>
<gene>
    <name evidence="2" type="ORF">ISN45_At04g017140</name>
</gene>
<reference evidence="2 3" key="1">
    <citation type="submission" date="2020-12" db="EMBL/GenBank/DDBJ databases">
        <title>Concerted genomic and epigenomic changes stabilize Arabidopsis allopolyploids.</title>
        <authorList>
            <person name="Chen Z."/>
        </authorList>
    </citation>
    <scope>NUCLEOTIDE SEQUENCE [LARGE SCALE GENOMIC DNA]</scope>
    <source>
        <strain evidence="2">Allo738</strain>
        <tissue evidence="2">Leaf</tissue>
    </source>
</reference>
<evidence type="ECO:0000313" key="2">
    <source>
        <dbReference type="EMBL" id="KAG7616199.1"/>
    </source>
</evidence>
<protein>
    <submittedName>
        <fullName evidence="2">Uncharacterized protein</fullName>
    </submittedName>
</protein>
<organism evidence="2 3">
    <name type="scientific">Arabidopsis thaliana x Arabidopsis arenosa</name>
    <dbReference type="NCBI Taxonomy" id="1240361"/>
    <lineage>
        <taxon>Eukaryota</taxon>
        <taxon>Viridiplantae</taxon>
        <taxon>Streptophyta</taxon>
        <taxon>Embryophyta</taxon>
        <taxon>Tracheophyta</taxon>
        <taxon>Spermatophyta</taxon>
        <taxon>Magnoliopsida</taxon>
        <taxon>eudicotyledons</taxon>
        <taxon>Gunneridae</taxon>
        <taxon>Pentapetalae</taxon>
        <taxon>rosids</taxon>
        <taxon>malvids</taxon>
        <taxon>Brassicales</taxon>
        <taxon>Brassicaceae</taxon>
        <taxon>Camelineae</taxon>
        <taxon>Arabidopsis</taxon>
    </lineage>
</organism>
<sequence length="127" mass="14134">MINIQACEAQRRRCDDAEAVARGERSRLDPYPGDWWGSELLRAAVSIPVSPRRTKPTDEQRQSQSLPGVGMELWSPVAEIIRRSSEPSQCMVQSGDGARQQGMCGEIVPAMHRLGEVLLIRAPMCYP</sequence>
<dbReference type="Proteomes" id="UP000694240">
    <property type="component" value="Chromosome 4"/>
</dbReference>
<dbReference type="EMBL" id="JAEFBK010000004">
    <property type="protein sequence ID" value="KAG7616199.1"/>
    <property type="molecule type" value="Genomic_DNA"/>
</dbReference>
<keyword evidence="3" id="KW-1185">Reference proteome</keyword>
<proteinExistence type="predicted"/>
<evidence type="ECO:0000313" key="3">
    <source>
        <dbReference type="Proteomes" id="UP000694240"/>
    </source>
</evidence>